<sequence length="53" mass="5940">MNKVVHIILAILLPPIAVFLKSGAGKDLLINIVLCFFFWVPAILHAIWLITKD</sequence>
<evidence type="ECO:0000256" key="3">
    <source>
        <dbReference type="ARBA" id="ARBA00022692"/>
    </source>
</evidence>
<evidence type="ECO:0000256" key="4">
    <source>
        <dbReference type="ARBA" id="ARBA00022989"/>
    </source>
</evidence>
<dbReference type="Proteomes" id="UP001157133">
    <property type="component" value="Unassembled WGS sequence"/>
</dbReference>
<dbReference type="PANTHER" id="PTHR21659">
    <property type="entry name" value="HYDROPHOBIC PROTEIN RCI2 LOW TEMPERATURE AND SALT RESPONSIVE PROTEIN LTI6 -RELATED"/>
    <property type="match status" value="1"/>
</dbReference>
<feature type="transmembrane region" description="Helical" evidence="6">
    <location>
        <begin position="29"/>
        <end position="50"/>
    </location>
</feature>
<comment type="similarity">
    <text evidence="2">Belongs to the UPF0057 (PMP3) family.</text>
</comment>
<protein>
    <submittedName>
        <fullName evidence="7">Pmp3 family protein</fullName>
    </submittedName>
</protein>
<evidence type="ECO:0000313" key="7">
    <source>
        <dbReference type="EMBL" id="GLX81006.1"/>
    </source>
</evidence>
<evidence type="ECO:0000256" key="1">
    <source>
        <dbReference type="ARBA" id="ARBA00004370"/>
    </source>
</evidence>
<accession>A0ABQ6H3J2</accession>
<proteinExistence type="inferred from homology"/>
<comment type="caution">
    <text evidence="7">The sequence shown here is derived from an EMBL/GenBank/DDBJ whole genome shotgun (WGS) entry which is preliminary data.</text>
</comment>
<dbReference type="RefSeq" id="WP_407704998.1">
    <property type="nucleotide sequence ID" value="NZ_BSSU01000002.1"/>
</dbReference>
<keyword evidence="5 6" id="KW-0472">Membrane</keyword>
<name>A0ABQ6H3J2_9GAMM</name>
<dbReference type="InterPro" id="IPR000612">
    <property type="entry name" value="PMP3"/>
</dbReference>
<dbReference type="PROSITE" id="PS01309">
    <property type="entry name" value="UPF0057"/>
    <property type="match status" value="1"/>
</dbReference>
<evidence type="ECO:0000313" key="8">
    <source>
        <dbReference type="Proteomes" id="UP001157133"/>
    </source>
</evidence>
<evidence type="ECO:0000256" key="5">
    <source>
        <dbReference type="ARBA" id="ARBA00023136"/>
    </source>
</evidence>
<dbReference type="PANTHER" id="PTHR21659:SF42">
    <property type="entry name" value="UPF0057 MEMBRANE PROTEIN ZK632.10-RELATED"/>
    <property type="match status" value="1"/>
</dbReference>
<evidence type="ECO:0000256" key="6">
    <source>
        <dbReference type="SAM" id="Phobius"/>
    </source>
</evidence>
<organism evidence="7 8">
    <name type="scientific">Thalassotalea eurytherma</name>
    <dbReference type="NCBI Taxonomy" id="1144278"/>
    <lineage>
        <taxon>Bacteria</taxon>
        <taxon>Pseudomonadati</taxon>
        <taxon>Pseudomonadota</taxon>
        <taxon>Gammaproteobacteria</taxon>
        <taxon>Alteromonadales</taxon>
        <taxon>Colwelliaceae</taxon>
        <taxon>Thalassotalea</taxon>
    </lineage>
</organism>
<dbReference type="EMBL" id="BSSU01000002">
    <property type="protein sequence ID" value="GLX81006.1"/>
    <property type="molecule type" value="Genomic_DNA"/>
</dbReference>
<reference evidence="7 8" key="1">
    <citation type="submission" date="2023-03" db="EMBL/GenBank/DDBJ databases">
        <title>Draft genome sequence of Thalassotalea eurytherma JCM 18482T.</title>
        <authorList>
            <person name="Sawabe T."/>
        </authorList>
    </citation>
    <scope>NUCLEOTIDE SEQUENCE [LARGE SCALE GENOMIC DNA]</scope>
    <source>
        <strain evidence="7 8">JCM 18482</strain>
    </source>
</reference>
<keyword evidence="4 6" id="KW-1133">Transmembrane helix</keyword>
<keyword evidence="3 6" id="KW-0812">Transmembrane</keyword>
<dbReference type="Pfam" id="PF01679">
    <property type="entry name" value="Pmp3"/>
    <property type="match status" value="1"/>
</dbReference>
<keyword evidence="8" id="KW-1185">Reference proteome</keyword>
<evidence type="ECO:0000256" key="2">
    <source>
        <dbReference type="ARBA" id="ARBA00009530"/>
    </source>
</evidence>
<comment type="subcellular location">
    <subcellularLocation>
        <location evidence="1">Membrane</location>
    </subcellularLocation>
</comment>
<gene>
    <name evidence="7" type="ORF">theurythT_04580</name>
</gene>